<dbReference type="AlphaFoldDB" id="A0A0F9FG99"/>
<proteinExistence type="predicted"/>
<keyword evidence="1" id="KW-1133">Transmembrane helix</keyword>
<feature type="transmembrane region" description="Helical" evidence="1">
    <location>
        <begin position="7"/>
        <end position="27"/>
    </location>
</feature>
<keyword evidence="1" id="KW-0812">Transmembrane</keyword>
<name>A0A0F9FG99_9ZZZZ</name>
<accession>A0A0F9FG99</accession>
<feature type="transmembrane region" description="Helical" evidence="1">
    <location>
        <begin position="71"/>
        <end position="93"/>
    </location>
</feature>
<keyword evidence="1" id="KW-0472">Membrane</keyword>
<organism evidence="2">
    <name type="scientific">marine sediment metagenome</name>
    <dbReference type="NCBI Taxonomy" id="412755"/>
    <lineage>
        <taxon>unclassified sequences</taxon>
        <taxon>metagenomes</taxon>
        <taxon>ecological metagenomes</taxon>
    </lineage>
</organism>
<comment type="caution">
    <text evidence="2">The sequence shown here is derived from an EMBL/GenBank/DDBJ whole genome shotgun (WGS) entry which is preliminary data.</text>
</comment>
<feature type="transmembrane region" description="Helical" evidence="1">
    <location>
        <begin position="144"/>
        <end position="161"/>
    </location>
</feature>
<evidence type="ECO:0000256" key="1">
    <source>
        <dbReference type="SAM" id="Phobius"/>
    </source>
</evidence>
<gene>
    <name evidence="2" type="ORF">LCGC14_2034440</name>
</gene>
<feature type="transmembrane region" description="Helical" evidence="1">
    <location>
        <begin position="105"/>
        <end position="124"/>
    </location>
</feature>
<protein>
    <submittedName>
        <fullName evidence="2">Uncharacterized protein</fullName>
    </submittedName>
</protein>
<evidence type="ECO:0000313" key="2">
    <source>
        <dbReference type="EMBL" id="KKL77481.1"/>
    </source>
</evidence>
<sequence>MNKFGFVSLILTFVLFFLYFIPLGFYFQFENPIVNSYIRIPIQLFTYQDKQIFFWGIETNGTFQNWFEINFLTGLFLLILTPLAGFLNLIGFWRENSTGKKLMKANFIILLVIFLYSIIGIPIYSEEIIGVQFGYFDIFYYLNYGFFILIINLIIAGIGSGKHPIQ</sequence>
<dbReference type="EMBL" id="LAZR01023737">
    <property type="protein sequence ID" value="KKL77481.1"/>
    <property type="molecule type" value="Genomic_DNA"/>
</dbReference>
<reference evidence="2" key="1">
    <citation type="journal article" date="2015" name="Nature">
        <title>Complex archaea that bridge the gap between prokaryotes and eukaryotes.</title>
        <authorList>
            <person name="Spang A."/>
            <person name="Saw J.H."/>
            <person name="Jorgensen S.L."/>
            <person name="Zaremba-Niedzwiedzka K."/>
            <person name="Martijn J."/>
            <person name="Lind A.E."/>
            <person name="van Eijk R."/>
            <person name="Schleper C."/>
            <person name="Guy L."/>
            <person name="Ettema T.J."/>
        </authorList>
    </citation>
    <scope>NUCLEOTIDE SEQUENCE</scope>
</reference>